<dbReference type="AlphaFoldDB" id="A0A084WNU4"/>
<dbReference type="VEuPathDB" id="VectorBase:ASIC020079"/>
<dbReference type="EnsemblMetazoa" id="ASIC020079-RA">
    <property type="protein sequence ID" value="ASIC020079-PA"/>
    <property type="gene ID" value="ASIC020079"/>
</dbReference>
<gene>
    <name evidence="2" type="ORF">ZHAS_00020079</name>
</gene>
<evidence type="ECO:0000313" key="2">
    <source>
        <dbReference type="EMBL" id="KFB51888.1"/>
    </source>
</evidence>
<accession>A0A084WNU4</accession>
<proteinExistence type="predicted"/>
<dbReference type="EMBL" id="ATLV01024727">
    <property type="status" value="NOT_ANNOTATED_CDS"/>
    <property type="molecule type" value="Genomic_DNA"/>
</dbReference>
<protein>
    <submittedName>
        <fullName evidence="2 3">Uncharacterized protein</fullName>
    </submittedName>
</protein>
<name>A0A084WNU4_ANOSI</name>
<reference evidence="2 4" key="1">
    <citation type="journal article" date="2014" name="BMC Genomics">
        <title>Genome sequence of Anopheles sinensis provides insight into genetics basis of mosquito competence for malaria parasites.</title>
        <authorList>
            <person name="Zhou D."/>
            <person name="Zhang D."/>
            <person name="Ding G."/>
            <person name="Shi L."/>
            <person name="Hou Q."/>
            <person name="Ye Y."/>
            <person name="Xu Y."/>
            <person name="Zhou H."/>
            <person name="Xiong C."/>
            <person name="Li S."/>
            <person name="Yu J."/>
            <person name="Hong S."/>
            <person name="Yu X."/>
            <person name="Zou P."/>
            <person name="Chen C."/>
            <person name="Chang X."/>
            <person name="Wang W."/>
            <person name="Lv Y."/>
            <person name="Sun Y."/>
            <person name="Ma L."/>
            <person name="Shen B."/>
            <person name="Zhu C."/>
        </authorList>
    </citation>
    <scope>NUCLEOTIDE SEQUENCE [LARGE SCALE GENOMIC DNA]</scope>
</reference>
<dbReference type="EMBL" id="KE525359">
    <property type="protein sequence ID" value="KFB51888.1"/>
    <property type="molecule type" value="Genomic_DNA"/>
</dbReference>
<dbReference type="Proteomes" id="UP000030765">
    <property type="component" value="Unassembled WGS sequence"/>
</dbReference>
<organism evidence="2">
    <name type="scientific">Anopheles sinensis</name>
    <name type="common">Mosquito</name>
    <dbReference type="NCBI Taxonomy" id="74873"/>
    <lineage>
        <taxon>Eukaryota</taxon>
        <taxon>Metazoa</taxon>
        <taxon>Ecdysozoa</taxon>
        <taxon>Arthropoda</taxon>
        <taxon>Hexapoda</taxon>
        <taxon>Insecta</taxon>
        <taxon>Pterygota</taxon>
        <taxon>Neoptera</taxon>
        <taxon>Endopterygota</taxon>
        <taxon>Diptera</taxon>
        <taxon>Nematocera</taxon>
        <taxon>Culicoidea</taxon>
        <taxon>Culicidae</taxon>
        <taxon>Anophelinae</taxon>
        <taxon>Anopheles</taxon>
    </lineage>
</organism>
<sequence length="49" mass="5484">MDREVHVQQRQELIIAVIGYGEQISLPSDRPSVSVINQREHGPDDGSIN</sequence>
<evidence type="ECO:0000313" key="4">
    <source>
        <dbReference type="Proteomes" id="UP000030765"/>
    </source>
</evidence>
<evidence type="ECO:0000313" key="3">
    <source>
        <dbReference type="EnsemblMetazoa" id="ASIC020079-PA"/>
    </source>
</evidence>
<reference evidence="3" key="2">
    <citation type="submission" date="2020-05" db="UniProtKB">
        <authorList>
            <consortium name="EnsemblMetazoa"/>
        </authorList>
    </citation>
    <scope>IDENTIFICATION</scope>
</reference>
<keyword evidence="4" id="KW-1185">Reference proteome</keyword>
<feature type="compositionally biased region" description="Basic and acidic residues" evidence="1">
    <location>
        <begin position="38"/>
        <end position="49"/>
    </location>
</feature>
<evidence type="ECO:0000256" key="1">
    <source>
        <dbReference type="SAM" id="MobiDB-lite"/>
    </source>
</evidence>
<feature type="region of interest" description="Disordered" evidence="1">
    <location>
        <begin position="28"/>
        <end position="49"/>
    </location>
</feature>